<keyword evidence="5" id="KW-1185">Reference proteome</keyword>
<feature type="compositionally biased region" description="Pro residues" evidence="2">
    <location>
        <begin position="66"/>
        <end position="80"/>
    </location>
</feature>
<proteinExistence type="predicted"/>
<dbReference type="EMBL" id="JBDFQZ010000007">
    <property type="protein sequence ID" value="KAK9706710.1"/>
    <property type="molecule type" value="Genomic_DNA"/>
</dbReference>
<feature type="region of interest" description="Disordered" evidence="2">
    <location>
        <begin position="28"/>
        <end position="85"/>
    </location>
</feature>
<feature type="signal peptide" evidence="3">
    <location>
        <begin position="1"/>
        <end position="25"/>
    </location>
</feature>
<gene>
    <name evidence="4" type="ORF">RND81_07G146500</name>
</gene>
<dbReference type="AlphaFoldDB" id="A0AAW1JQZ8"/>
<keyword evidence="1 3" id="KW-0732">Signal</keyword>
<dbReference type="Pfam" id="PF01190">
    <property type="entry name" value="Pollen_Ole_e_1"/>
    <property type="match status" value="1"/>
</dbReference>
<reference evidence="4" key="1">
    <citation type="submission" date="2024-03" db="EMBL/GenBank/DDBJ databases">
        <title>WGS assembly of Saponaria officinalis var. Norfolk2.</title>
        <authorList>
            <person name="Jenkins J."/>
            <person name="Shu S."/>
            <person name="Grimwood J."/>
            <person name="Barry K."/>
            <person name="Goodstein D."/>
            <person name="Schmutz J."/>
            <person name="Leebens-Mack J."/>
            <person name="Osbourn A."/>
        </authorList>
    </citation>
    <scope>NUCLEOTIDE SEQUENCE [LARGE SCALE GENOMIC DNA]</scope>
    <source>
        <strain evidence="4">JIC</strain>
    </source>
</reference>
<evidence type="ECO:0000313" key="4">
    <source>
        <dbReference type="EMBL" id="KAK9706710.1"/>
    </source>
</evidence>
<dbReference type="PANTHER" id="PTHR33470">
    <property type="entry name" value="OS01G0164075 PROTEIN"/>
    <property type="match status" value="1"/>
</dbReference>
<dbReference type="Proteomes" id="UP001443914">
    <property type="component" value="Unassembled WGS sequence"/>
</dbReference>
<evidence type="ECO:0000256" key="1">
    <source>
        <dbReference type="ARBA" id="ARBA00022729"/>
    </source>
</evidence>
<name>A0AAW1JQZ8_SAPOF</name>
<protein>
    <submittedName>
        <fullName evidence="4">Uncharacterized protein</fullName>
    </submittedName>
</protein>
<evidence type="ECO:0000256" key="3">
    <source>
        <dbReference type="SAM" id="SignalP"/>
    </source>
</evidence>
<evidence type="ECO:0000313" key="5">
    <source>
        <dbReference type="Proteomes" id="UP001443914"/>
    </source>
</evidence>
<dbReference type="GO" id="GO:0071944">
    <property type="term" value="C:cell periphery"/>
    <property type="evidence" value="ECO:0007669"/>
    <property type="project" value="TreeGrafter"/>
</dbReference>
<evidence type="ECO:0000256" key="2">
    <source>
        <dbReference type="SAM" id="MobiDB-lite"/>
    </source>
</evidence>
<organism evidence="4 5">
    <name type="scientific">Saponaria officinalis</name>
    <name type="common">Common soapwort</name>
    <name type="synonym">Lychnis saponaria</name>
    <dbReference type="NCBI Taxonomy" id="3572"/>
    <lineage>
        <taxon>Eukaryota</taxon>
        <taxon>Viridiplantae</taxon>
        <taxon>Streptophyta</taxon>
        <taxon>Embryophyta</taxon>
        <taxon>Tracheophyta</taxon>
        <taxon>Spermatophyta</taxon>
        <taxon>Magnoliopsida</taxon>
        <taxon>eudicotyledons</taxon>
        <taxon>Gunneridae</taxon>
        <taxon>Pentapetalae</taxon>
        <taxon>Caryophyllales</taxon>
        <taxon>Caryophyllaceae</taxon>
        <taxon>Caryophylleae</taxon>
        <taxon>Saponaria</taxon>
    </lineage>
</organism>
<sequence length="225" mass="24086">MGYISQNAFLLTILFIVTGFTTNNAEVDNHVPSHAPAPSPSHHHHHHHSPALGPSPSPSDELAPTPSMPSKPVTPAPTPAPSHGGKRQYVAVQGIVYCKNNCSNIADFNNTTLSGDASPRPGAKVVLRCRNTKYLLRNTAITDKNGYFFIEAPPVVTTYGAHKCKVYLSHKPKPNGPCSNPTDLNNGLSGAFLYSNNTGPPKALSKFSLFSVGPFAYESATCEEH</sequence>
<dbReference type="PANTHER" id="PTHR33470:SF22">
    <property type="entry name" value="POLLEN OLE E 1 ALLERGEN AND EXTENSIN FAMILY PROTEIN"/>
    <property type="match status" value="1"/>
</dbReference>
<feature type="chain" id="PRO_5043530879" evidence="3">
    <location>
        <begin position="26"/>
        <end position="225"/>
    </location>
</feature>
<comment type="caution">
    <text evidence="4">The sequence shown here is derived from an EMBL/GenBank/DDBJ whole genome shotgun (WGS) entry which is preliminary data.</text>
</comment>
<accession>A0AAW1JQZ8</accession>